<evidence type="ECO:0000313" key="1">
    <source>
        <dbReference type="EMBL" id="SCU96898.1"/>
    </source>
</evidence>
<dbReference type="AlphaFoldDB" id="A0A1G4K081"/>
<dbReference type="GO" id="GO:0006401">
    <property type="term" value="P:RNA catabolic process"/>
    <property type="evidence" value="ECO:0007669"/>
    <property type="project" value="InterPro"/>
</dbReference>
<dbReference type="GO" id="GO:0032299">
    <property type="term" value="C:ribonuclease H2 complex"/>
    <property type="evidence" value="ECO:0007669"/>
    <property type="project" value="InterPro"/>
</dbReference>
<proteinExistence type="predicted"/>
<dbReference type="EMBL" id="LT598461">
    <property type="protein sequence ID" value="SCU96898.1"/>
    <property type="molecule type" value="Genomic_DNA"/>
</dbReference>
<keyword evidence="2" id="KW-1185">Reference proteome</keyword>
<dbReference type="Gene3D" id="2.40.128.680">
    <property type="match status" value="1"/>
</dbReference>
<evidence type="ECO:0000313" key="2">
    <source>
        <dbReference type="Proteomes" id="UP000190274"/>
    </source>
</evidence>
<accession>A0A1G4K081</accession>
<protein>
    <submittedName>
        <fullName evidence="1">LADA_0H03334g1_1</fullName>
    </submittedName>
</protein>
<dbReference type="Pfam" id="PF08615">
    <property type="entry name" value="RNase_H2_suC"/>
    <property type="match status" value="1"/>
</dbReference>
<sequence>MSVDTIFLDKSKTNGSFTHYDVHLVPCKIKVTESTKELDSGFDQDLEESNSNEAKVVRYIRGRKVVGCLAPFQQDSTILAVSSLLSHDGQKEFEQIAYVDHIYNYEREGNEPRLREEMEKFAEYINLAELIHG</sequence>
<gene>
    <name evidence="1" type="ORF">LADA_0H03334G</name>
</gene>
<reference evidence="1 2" key="1">
    <citation type="submission" date="2016-03" db="EMBL/GenBank/DDBJ databases">
        <authorList>
            <person name="Devillers H."/>
        </authorList>
    </citation>
    <scope>NUCLEOTIDE SEQUENCE [LARGE SCALE GENOMIC DNA]</scope>
    <source>
        <strain evidence="1">CBS 10888</strain>
    </source>
</reference>
<dbReference type="Proteomes" id="UP000190274">
    <property type="component" value="Chromosome H"/>
</dbReference>
<name>A0A1G4K081_9SACH</name>
<dbReference type="OrthoDB" id="4067302at2759"/>
<dbReference type="InterPro" id="IPR013924">
    <property type="entry name" value="RNase_H2_suC"/>
</dbReference>
<organism evidence="1 2">
    <name type="scientific">Lachancea dasiensis</name>
    <dbReference type="NCBI Taxonomy" id="1072105"/>
    <lineage>
        <taxon>Eukaryota</taxon>
        <taxon>Fungi</taxon>
        <taxon>Dikarya</taxon>
        <taxon>Ascomycota</taxon>
        <taxon>Saccharomycotina</taxon>
        <taxon>Saccharomycetes</taxon>
        <taxon>Saccharomycetales</taxon>
        <taxon>Saccharomycetaceae</taxon>
        <taxon>Lachancea</taxon>
    </lineage>
</organism>